<evidence type="ECO:0000256" key="3">
    <source>
        <dbReference type="ARBA" id="ARBA00022723"/>
    </source>
</evidence>
<evidence type="ECO:0000256" key="2">
    <source>
        <dbReference type="ARBA" id="ARBA00008779"/>
    </source>
</evidence>
<protein>
    <submittedName>
        <fullName evidence="9">Sulfatase</fullName>
    </submittedName>
</protein>
<feature type="chain" id="PRO_5045528795" evidence="7">
    <location>
        <begin position="27"/>
        <end position="489"/>
    </location>
</feature>
<keyword evidence="3" id="KW-0479">Metal-binding</keyword>
<dbReference type="Proteomes" id="UP001252186">
    <property type="component" value="Unassembled WGS sequence"/>
</dbReference>
<evidence type="ECO:0000256" key="4">
    <source>
        <dbReference type="ARBA" id="ARBA00022729"/>
    </source>
</evidence>
<feature type="domain" description="Sulfatase N-terminal" evidence="8">
    <location>
        <begin position="28"/>
        <end position="397"/>
    </location>
</feature>
<dbReference type="InterPro" id="IPR035874">
    <property type="entry name" value="IDS"/>
</dbReference>
<dbReference type="Gene3D" id="3.40.720.10">
    <property type="entry name" value="Alkaline Phosphatase, subunit A"/>
    <property type="match status" value="1"/>
</dbReference>
<organism evidence="9 10">
    <name type="scientific">Urechidicola vernalis</name>
    <dbReference type="NCBI Taxonomy" id="3075600"/>
    <lineage>
        <taxon>Bacteria</taxon>
        <taxon>Pseudomonadati</taxon>
        <taxon>Bacteroidota</taxon>
        <taxon>Flavobacteriia</taxon>
        <taxon>Flavobacteriales</taxon>
        <taxon>Flavobacteriaceae</taxon>
        <taxon>Urechidicola</taxon>
    </lineage>
</organism>
<dbReference type="InterPro" id="IPR000917">
    <property type="entry name" value="Sulfatase_N"/>
</dbReference>
<dbReference type="InterPro" id="IPR017850">
    <property type="entry name" value="Alkaline_phosphatase_core_sf"/>
</dbReference>
<evidence type="ECO:0000313" key="9">
    <source>
        <dbReference type="EMBL" id="MDT0552677.1"/>
    </source>
</evidence>
<dbReference type="Pfam" id="PF00884">
    <property type="entry name" value="Sulfatase"/>
    <property type="match status" value="1"/>
</dbReference>
<evidence type="ECO:0000259" key="8">
    <source>
        <dbReference type="Pfam" id="PF00884"/>
    </source>
</evidence>
<dbReference type="CDD" id="cd16030">
    <property type="entry name" value="iduronate-2-sulfatase"/>
    <property type="match status" value="1"/>
</dbReference>
<gene>
    <name evidence="9" type="ORF">RM519_05410</name>
</gene>
<keyword evidence="6" id="KW-0106">Calcium</keyword>
<dbReference type="SUPFAM" id="SSF53649">
    <property type="entry name" value="Alkaline phosphatase-like"/>
    <property type="match status" value="1"/>
</dbReference>
<evidence type="ECO:0000256" key="6">
    <source>
        <dbReference type="ARBA" id="ARBA00022837"/>
    </source>
</evidence>
<proteinExistence type="inferred from homology"/>
<evidence type="ECO:0000313" key="10">
    <source>
        <dbReference type="Proteomes" id="UP001252186"/>
    </source>
</evidence>
<name>A0ABU2Y4P6_9FLAO</name>
<comment type="caution">
    <text evidence="9">The sequence shown here is derived from an EMBL/GenBank/DDBJ whole genome shotgun (WGS) entry which is preliminary data.</text>
</comment>
<dbReference type="PANTHER" id="PTHR45953">
    <property type="entry name" value="IDURONATE 2-SULFATASE"/>
    <property type="match status" value="1"/>
</dbReference>
<comment type="similarity">
    <text evidence="2">Belongs to the sulfatase family.</text>
</comment>
<feature type="signal peptide" evidence="7">
    <location>
        <begin position="1"/>
        <end position="26"/>
    </location>
</feature>
<dbReference type="RefSeq" id="WP_311592594.1">
    <property type="nucleotide sequence ID" value="NZ_JAVRHV010000002.1"/>
</dbReference>
<reference evidence="9 10" key="1">
    <citation type="submission" date="2023-09" db="EMBL/GenBank/DDBJ databases">
        <authorList>
            <person name="Rey-Velasco X."/>
        </authorList>
    </citation>
    <scope>NUCLEOTIDE SEQUENCE [LARGE SCALE GENOMIC DNA]</scope>
    <source>
        <strain evidence="9 10">P050</strain>
    </source>
</reference>
<evidence type="ECO:0000256" key="5">
    <source>
        <dbReference type="ARBA" id="ARBA00022801"/>
    </source>
</evidence>
<keyword evidence="4 7" id="KW-0732">Signal</keyword>
<dbReference type="PANTHER" id="PTHR45953:SF1">
    <property type="entry name" value="IDURONATE 2-SULFATASE"/>
    <property type="match status" value="1"/>
</dbReference>
<keyword evidence="5" id="KW-0378">Hydrolase</keyword>
<sequence>MKRRLSRYFTFVLCCLQMISFAQSNAMPNILFIAVDDLRAEVISPDNEVIQIPNIRKLAEESVLFNNHFVQVPTCGASRYSMLTGMLPKKKKHLKNYIIEKDIADGNEKREKPETFIEHLKRNNYYTVGIGKISHSADGFVYGYEDEVTDKRELPNSWDEVLFDSGKWETGWNAFFAYADGSNRQSRKKQVKPYEEGDVSDYGYPDGLTIDLAISKLKELKGSKQPFFMGVGLFKPHLPFNAPKKYWDLYERNEIPLAKNVEQPKNSSRGGANNSGEFNQYLLGEEKANAKNPVSNDYAKKLKHAYYASVSYIDAQIGKILEELEALELDENTVVIVWGDHGWNLGEQSIWGKHNLFESALKSALIIKVPGAKNMGVNYDGLVSSVDLYPTICKVAGLEIPYELDGKSLTPIFTKKVKKHHDKVYSFFGNGASVRTERFRLTHYKIKGEDFYDLYDLKKDPNEIENVADVHPKVVEKLSKDLNIKRIQN</sequence>
<keyword evidence="10" id="KW-1185">Reference proteome</keyword>
<accession>A0ABU2Y4P6</accession>
<evidence type="ECO:0000256" key="1">
    <source>
        <dbReference type="ARBA" id="ARBA00001913"/>
    </source>
</evidence>
<comment type="cofactor">
    <cofactor evidence="1">
        <name>Ca(2+)</name>
        <dbReference type="ChEBI" id="CHEBI:29108"/>
    </cofactor>
</comment>
<evidence type="ECO:0000256" key="7">
    <source>
        <dbReference type="SAM" id="SignalP"/>
    </source>
</evidence>
<dbReference type="EMBL" id="JAVRHV010000002">
    <property type="protein sequence ID" value="MDT0552677.1"/>
    <property type="molecule type" value="Genomic_DNA"/>
</dbReference>